<keyword evidence="3" id="KW-1185">Reference proteome</keyword>
<proteinExistence type="predicted"/>
<dbReference type="Gene3D" id="3.10.450.50">
    <property type="match status" value="1"/>
</dbReference>
<evidence type="ECO:0000259" key="1">
    <source>
        <dbReference type="Pfam" id="PF12680"/>
    </source>
</evidence>
<name>A0ABP4VXA3_9MICO</name>
<dbReference type="InterPro" id="IPR032710">
    <property type="entry name" value="NTF2-like_dom_sf"/>
</dbReference>
<dbReference type="Proteomes" id="UP001501138">
    <property type="component" value="Unassembled WGS sequence"/>
</dbReference>
<protein>
    <recommendedName>
        <fullName evidence="1">SnoaL-like domain-containing protein</fullName>
    </recommendedName>
</protein>
<dbReference type="EMBL" id="BAAAPM010000009">
    <property type="protein sequence ID" value="GAA1738014.1"/>
    <property type="molecule type" value="Genomic_DNA"/>
</dbReference>
<sequence>MHLDMSGAAATLATMDTAVTRQVTRTFYEAIERRDWSAVVALLDPGVVYEMPQSRERISGRDRYLQFNQEYPGDWHLRIRRVVADGPYAAAWVDGSVGDEHQDASAWLEVSPDGLIVRVTEYWPEPYEPPAGREHLTERYGPE</sequence>
<organism evidence="2 3">
    <name type="scientific">Isoptericola hypogeus</name>
    <dbReference type="NCBI Taxonomy" id="300179"/>
    <lineage>
        <taxon>Bacteria</taxon>
        <taxon>Bacillati</taxon>
        <taxon>Actinomycetota</taxon>
        <taxon>Actinomycetes</taxon>
        <taxon>Micrococcales</taxon>
        <taxon>Promicromonosporaceae</taxon>
        <taxon>Isoptericola</taxon>
    </lineage>
</organism>
<evidence type="ECO:0000313" key="3">
    <source>
        <dbReference type="Proteomes" id="UP001501138"/>
    </source>
</evidence>
<dbReference type="Pfam" id="PF12680">
    <property type="entry name" value="SnoaL_2"/>
    <property type="match status" value="1"/>
</dbReference>
<feature type="domain" description="SnoaL-like" evidence="1">
    <location>
        <begin position="25"/>
        <end position="118"/>
    </location>
</feature>
<comment type="caution">
    <text evidence="2">The sequence shown here is derived from an EMBL/GenBank/DDBJ whole genome shotgun (WGS) entry which is preliminary data.</text>
</comment>
<accession>A0ABP4VXA3</accession>
<evidence type="ECO:0000313" key="2">
    <source>
        <dbReference type="EMBL" id="GAA1738014.1"/>
    </source>
</evidence>
<reference evidence="3" key="1">
    <citation type="journal article" date="2019" name="Int. J. Syst. Evol. Microbiol.">
        <title>The Global Catalogue of Microorganisms (GCM) 10K type strain sequencing project: providing services to taxonomists for standard genome sequencing and annotation.</title>
        <authorList>
            <consortium name="The Broad Institute Genomics Platform"/>
            <consortium name="The Broad Institute Genome Sequencing Center for Infectious Disease"/>
            <person name="Wu L."/>
            <person name="Ma J."/>
        </authorList>
    </citation>
    <scope>NUCLEOTIDE SEQUENCE [LARGE SCALE GENOMIC DNA]</scope>
    <source>
        <strain evidence="3">JCM 15589</strain>
    </source>
</reference>
<gene>
    <name evidence="2" type="ORF">GCM10009809_36390</name>
</gene>
<dbReference type="InterPro" id="IPR037401">
    <property type="entry name" value="SnoaL-like"/>
</dbReference>
<dbReference type="SUPFAM" id="SSF54427">
    <property type="entry name" value="NTF2-like"/>
    <property type="match status" value="1"/>
</dbReference>